<dbReference type="EMBL" id="BARS01053006">
    <property type="protein sequence ID" value="GAG47832.1"/>
    <property type="molecule type" value="Genomic_DNA"/>
</dbReference>
<protein>
    <submittedName>
        <fullName evidence="2">Uncharacterized protein</fullName>
    </submittedName>
</protein>
<proteinExistence type="predicted"/>
<name>X0YLE5_9ZZZZ</name>
<organism evidence="2">
    <name type="scientific">marine sediment metagenome</name>
    <dbReference type="NCBI Taxonomy" id="412755"/>
    <lineage>
        <taxon>unclassified sequences</taxon>
        <taxon>metagenomes</taxon>
        <taxon>ecological metagenomes</taxon>
    </lineage>
</organism>
<evidence type="ECO:0000256" key="1">
    <source>
        <dbReference type="SAM" id="MobiDB-lite"/>
    </source>
</evidence>
<feature type="non-terminal residue" evidence="2">
    <location>
        <position position="229"/>
    </location>
</feature>
<sequence length="229" mass="25715">AKHDGPILLILETEYTDDPAELYLLPLAFASQEQTLEVMERFKPEVIARLTVDGSWGLLYDGGHSEEVHRLVLHLLRGRKKIRGRKGELTASLSKKKRDTKRGEADKLSSRLLGEPAELSEGGGQSNTSIVIDNRLYLKLYRRFEDGSNPDTEVVRFLSDQARFTGVPGYLASLEYRRPDSDTLVLALLQEYVPNQGDAWNLFQSALSQYYEQVLTGNLIVPSTAFETG</sequence>
<feature type="non-terminal residue" evidence="2">
    <location>
        <position position="1"/>
    </location>
</feature>
<comment type="caution">
    <text evidence="2">The sequence shown here is derived from an EMBL/GenBank/DDBJ whole genome shotgun (WGS) entry which is preliminary data.</text>
</comment>
<dbReference type="AlphaFoldDB" id="X0YLE5"/>
<gene>
    <name evidence="2" type="ORF">S01H1_78726</name>
</gene>
<feature type="region of interest" description="Disordered" evidence="1">
    <location>
        <begin position="87"/>
        <end position="107"/>
    </location>
</feature>
<evidence type="ECO:0000313" key="2">
    <source>
        <dbReference type="EMBL" id="GAG47832.1"/>
    </source>
</evidence>
<accession>X0YLE5</accession>
<reference evidence="2" key="1">
    <citation type="journal article" date="2014" name="Front. Microbiol.">
        <title>High frequency of phylogenetically diverse reductive dehalogenase-homologous genes in deep subseafloor sedimentary metagenomes.</title>
        <authorList>
            <person name="Kawai M."/>
            <person name="Futagami T."/>
            <person name="Toyoda A."/>
            <person name="Takaki Y."/>
            <person name="Nishi S."/>
            <person name="Hori S."/>
            <person name="Arai W."/>
            <person name="Tsubouchi T."/>
            <person name="Morono Y."/>
            <person name="Uchiyama I."/>
            <person name="Ito T."/>
            <person name="Fujiyama A."/>
            <person name="Inagaki F."/>
            <person name="Takami H."/>
        </authorList>
    </citation>
    <scope>NUCLEOTIDE SEQUENCE</scope>
    <source>
        <strain evidence="2">Expedition CK06-06</strain>
    </source>
</reference>